<feature type="compositionally biased region" description="Basic and acidic residues" evidence="1">
    <location>
        <begin position="175"/>
        <end position="192"/>
    </location>
</feature>
<dbReference type="Proteomes" id="UP000269154">
    <property type="component" value="Unassembled WGS sequence"/>
</dbReference>
<gene>
    <name evidence="2" type="ORF">D5R40_30030</name>
</gene>
<organism evidence="2 3">
    <name type="scientific">Okeania hirsuta</name>
    <dbReference type="NCBI Taxonomy" id="1458930"/>
    <lineage>
        <taxon>Bacteria</taxon>
        <taxon>Bacillati</taxon>
        <taxon>Cyanobacteriota</taxon>
        <taxon>Cyanophyceae</taxon>
        <taxon>Oscillatoriophycideae</taxon>
        <taxon>Oscillatoriales</taxon>
        <taxon>Microcoleaceae</taxon>
        <taxon>Okeania</taxon>
    </lineage>
</organism>
<proteinExistence type="predicted"/>
<comment type="caution">
    <text evidence="2">The sequence shown here is derived from an EMBL/GenBank/DDBJ whole genome shotgun (WGS) entry which is preliminary data.</text>
</comment>
<sequence>MAKEDIFVLQQADFMNEADLQVNIEGVRKHAFKKGISDPKVFALSAKREQEGDHASSGFGKLNDYIRGHITNLNAYKLKPRSTVSTSRNLHARLETTLKAMEDQLKADRDFRADIHHYPAGSGRKITKTGRCFNSQYAGGLRSDLRLKVNKPKAMAWGSGSLPERALMSVFSKADSPRKLVKKPERELEQDLTKNLTTG</sequence>
<keyword evidence="3" id="KW-1185">Reference proteome</keyword>
<evidence type="ECO:0000313" key="2">
    <source>
        <dbReference type="EMBL" id="RQH24192.1"/>
    </source>
</evidence>
<dbReference type="EMBL" id="RCBY01000327">
    <property type="protein sequence ID" value="RQH24192.1"/>
    <property type="molecule type" value="Genomic_DNA"/>
</dbReference>
<evidence type="ECO:0000313" key="3">
    <source>
        <dbReference type="Proteomes" id="UP000269154"/>
    </source>
</evidence>
<protein>
    <submittedName>
        <fullName evidence="2">Uncharacterized protein</fullName>
    </submittedName>
</protein>
<name>A0A3N6NYJ6_9CYAN</name>
<accession>A0A3N6NYJ6</accession>
<dbReference type="RefSeq" id="WP_124155613.1">
    <property type="nucleotide sequence ID" value="NZ_CAWOLW010000254.1"/>
</dbReference>
<dbReference type="OrthoDB" id="3650305at2"/>
<feature type="region of interest" description="Disordered" evidence="1">
    <location>
        <begin position="174"/>
        <end position="199"/>
    </location>
</feature>
<dbReference type="AlphaFoldDB" id="A0A3N6NYJ6"/>
<reference evidence="2 3" key="1">
    <citation type="journal article" date="2018" name="ACS Chem. Biol.">
        <title>Ketoreductase domain dysfunction expands chemodiversity: malyngamide biosynthesis in the cyanobacterium Okeania hirsuta.</title>
        <authorList>
            <person name="Moss N.A."/>
            <person name="Leao T."/>
            <person name="Rankin M."/>
            <person name="McCullough T.M."/>
            <person name="Qu P."/>
            <person name="Korobeynikov A."/>
            <person name="Smith J.L."/>
            <person name="Gerwick L."/>
            <person name="Gerwick W.H."/>
        </authorList>
    </citation>
    <scope>NUCLEOTIDE SEQUENCE [LARGE SCALE GENOMIC DNA]</scope>
    <source>
        <strain evidence="2 3">PAB10Feb10-1</strain>
    </source>
</reference>
<evidence type="ECO:0000256" key="1">
    <source>
        <dbReference type="SAM" id="MobiDB-lite"/>
    </source>
</evidence>